<name>A0ABP7X8I9_9GAMM</name>
<dbReference type="RefSeq" id="WP_344939111.1">
    <property type="nucleotide sequence ID" value="NZ_BAABDM010000015.1"/>
</dbReference>
<gene>
    <name evidence="1" type="primary">anmK</name>
    <name evidence="2" type="ORF">GCM10022414_37570</name>
</gene>
<feature type="binding site" evidence="1">
    <location>
        <begin position="12"/>
        <end position="19"/>
    </location>
    <ligand>
        <name>ATP</name>
        <dbReference type="ChEBI" id="CHEBI:30616"/>
    </ligand>
</feature>
<dbReference type="InterPro" id="IPR043129">
    <property type="entry name" value="ATPase_NBD"/>
</dbReference>
<keyword evidence="3" id="KW-1185">Reference proteome</keyword>
<keyword evidence="1" id="KW-0067">ATP-binding</keyword>
<dbReference type="InterPro" id="IPR005338">
    <property type="entry name" value="Anhydro_N_Ac-Mur_kinase"/>
</dbReference>
<dbReference type="Proteomes" id="UP001500392">
    <property type="component" value="Unassembled WGS sequence"/>
</dbReference>
<dbReference type="EC" id="2.7.1.170" evidence="1"/>
<comment type="function">
    <text evidence="1">Catalyzes the specific phosphorylation of 1,6-anhydro-N-acetylmuramic acid (anhMurNAc) with the simultaneous cleavage of the 1,6-anhydro ring, generating MurNAc-6-P. Is required for the utilization of anhMurNAc either imported from the medium or derived from its own cell wall murein, and thus plays a role in cell wall recycling.</text>
</comment>
<comment type="pathway">
    <text evidence="1">Amino-sugar metabolism; 1,6-anhydro-N-acetylmuramate degradation.</text>
</comment>
<evidence type="ECO:0000313" key="2">
    <source>
        <dbReference type="EMBL" id="GAA4106860.1"/>
    </source>
</evidence>
<dbReference type="Pfam" id="PF03702">
    <property type="entry name" value="AnmK"/>
    <property type="match status" value="1"/>
</dbReference>
<comment type="pathway">
    <text evidence="1">Cell wall biogenesis; peptidoglycan recycling.</text>
</comment>
<keyword evidence="1" id="KW-0547">Nucleotide-binding</keyword>
<comment type="caution">
    <text evidence="2">The sequence shown here is derived from an EMBL/GenBank/DDBJ whole genome shotgun (WGS) entry which is preliminary data.</text>
</comment>
<keyword evidence="1" id="KW-0119">Carbohydrate metabolism</keyword>
<reference evidence="3" key="1">
    <citation type="journal article" date="2019" name="Int. J. Syst. Evol. Microbiol.">
        <title>The Global Catalogue of Microorganisms (GCM) 10K type strain sequencing project: providing services to taxonomists for standard genome sequencing and annotation.</title>
        <authorList>
            <consortium name="The Broad Institute Genomics Platform"/>
            <consortium name="The Broad Institute Genome Sequencing Center for Infectious Disease"/>
            <person name="Wu L."/>
            <person name="Ma J."/>
        </authorList>
    </citation>
    <scope>NUCLEOTIDE SEQUENCE [LARGE SCALE GENOMIC DNA]</scope>
    <source>
        <strain evidence="3">JCM 17304</strain>
    </source>
</reference>
<dbReference type="GO" id="GO:0016301">
    <property type="term" value="F:kinase activity"/>
    <property type="evidence" value="ECO:0007669"/>
    <property type="project" value="UniProtKB-KW"/>
</dbReference>
<dbReference type="NCBIfam" id="NF007139">
    <property type="entry name" value="PRK09585.1-3"/>
    <property type="match status" value="1"/>
</dbReference>
<dbReference type="CDD" id="cd24050">
    <property type="entry name" value="ASKHA_NBD_ANMK"/>
    <property type="match status" value="1"/>
</dbReference>
<organism evidence="2 3">
    <name type="scientific">Zhongshania borealis</name>
    <dbReference type="NCBI Taxonomy" id="889488"/>
    <lineage>
        <taxon>Bacteria</taxon>
        <taxon>Pseudomonadati</taxon>
        <taxon>Pseudomonadota</taxon>
        <taxon>Gammaproteobacteria</taxon>
        <taxon>Cellvibrionales</taxon>
        <taxon>Spongiibacteraceae</taxon>
        <taxon>Zhongshania</taxon>
    </lineage>
</organism>
<protein>
    <recommendedName>
        <fullName evidence="1">Anhydro-N-acetylmuramic acid kinase</fullName>
        <ecNumber evidence="1">2.7.1.170</ecNumber>
    </recommendedName>
    <alternativeName>
        <fullName evidence="1">AnhMurNAc kinase</fullName>
    </alternativeName>
</protein>
<evidence type="ECO:0000256" key="1">
    <source>
        <dbReference type="HAMAP-Rule" id="MF_01270"/>
    </source>
</evidence>
<dbReference type="PANTHER" id="PTHR30605">
    <property type="entry name" value="ANHYDRO-N-ACETYLMURAMIC ACID KINASE"/>
    <property type="match status" value="1"/>
</dbReference>
<dbReference type="SUPFAM" id="SSF53067">
    <property type="entry name" value="Actin-like ATPase domain"/>
    <property type="match status" value="1"/>
</dbReference>
<dbReference type="PANTHER" id="PTHR30605:SF0">
    <property type="entry name" value="ANHYDRO-N-ACETYLMURAMIC ACID KINASE"/>
    <property type="match status" value="1"/>
</dbReference>
<evidence type="ECO:0000313" key="3">
    <source>
        <dbReference type="Proteomes" id="UP001500392"/>
    </source>
</evidence>
<comment type="catalytic activity">
    <reaction evidence="1">
        <text>1,6-anhydro-N-acetyl-beta-muramate + ATP + H2O = N-acetyl-D-muramate 6-phosphate + ADP + H(+)</text>
        <dbReference type="Rhea" id="RHEA:24952"/>
        <dbReference type="ChEBI" id="CHEBI:15377"/>
        <dbReference type="ChEBI" id="CHEBI:15378"/>
        <dbReference type="ChEBI" id="CHEBI:30616"/>
        <dbReference type="ChEBI" id="CHEBI:58690"/>
        <dbReference type="ChEBI" id="CHEBI:58722"/>
        <dbReference type="ChEBI" id="CHEBI:456216"/>
        <dbReference type="EC" id="2.7.1.170"/>
    </reaction>
</comment>
<proteinExistence type="inferred from homology"/>
<accession>A0ABP7X8I9</accession>
<keyword evidence="1 2" id="KW-0418">Kinase</keyword>
<sequence length="373" mass="39574">MRKQLYIGLMSGTSLDAVDAALISIDNDHIELVHSLSTTLPSSLKTQILKLCNGTTAEIELMGQLDRELGELFAHAALDLCRAAKTQTADITAIGSHGQTIRHRPPDKQRTADKAFTLQIGDPNTITEITDITTVADFRRRDIAAGGQGAPLVPAFHAAAFGQAGHERAIVNIGGMANISLIKTDGEVLGFDTGPGNVLMDSWIMHCQGLSFDRDGEWAQSGRANPVLLATLLKDPYYAVVGPKSTGREQFNLAQLLATLESNNNIRPADVQATLLELTACSISDAIKQYSTAGSEVFICGGGSANIGLCSRIQALLPNQKVATTEILGIHPDWVEAAAFAWLAKQSLFGLPGNVPAATGAKGPRILGAVYPR</sequence>
<keyword evidence="1" id="KW-0808">Transferase</keyword>
<dbReference type="HAMAP" id="MF_01270">
    <property type="entry name" value="AnhMurNAc_kinase"/>
    <property type="match status" value="1"/>
</dbReference>
<comment type="similarity">
    <text evidence="1">Belongs to the anhydro-N-acetylmuramic acid kinase family.</text>
</comment>
<dbReference type="Gene3D" id="3.30.420.40">
    <property type="match status" value="2"/>
</dbReference>
<dbReference type="EMBL" id="BAABDM010000015">
    <property type="protein sequence ID" value="GAA4106860.1"/>
    <property type="molecule type" value="Genomic_DNA"/>
</dbReference>
<dbReference type="NCBIfam" id="NF007148">
    <property type="entry name" value="PRK09585.3-2"/>
    <property type="match status" value="1"/>
</dbReference>